<dbReference type="InterPro" id="IPR012337">
    <property type="entry name" value="RNaseH-like_sf"/>
</dbReference>
<keyword evidence="2" id="KW-0548">Nucleotidyltransferase</keyword>
<name>A0A380JCZ7_STRDO</name>
<dbReference type="GO" id="GO:0008408">
    <property type="term" value="F:3'-5' exonuclease activity"/>
    <property type="evidence" value="ECO:0007669"/>
    <property type="project" value="TreeGrafter"/>
</dbReference>
<feature type="domain" description="Exonuclease" evidence="1">
    <location>
        <begin position="6"/>
        <end position="171"/>
    </location>
</feature>
<reference evidence="2 3" key="1">
    <citation type="submission" date="2018-06" db="EMBL/GenBank/DDBJ databases">
        <authorList>
            <consortium name="Pathogen Informatics"/>
            <person name="Doyle S."/>
        </authorList>
    </citation>
    <scope>NUCLEOTIDE SEQUENCE [LARGE SCALE GENOMIC DNA]</scope>
    <source>
        <strain evidence="3">NCTC 11391</strain>
    </source>
</reference>
<dbReference type="RefSeq" id="WP_002999433.1">
    <property type="nucleotide sequence ID" value="NZ_UHFA01000002.1"/>
</dbReference>
<dbReference type="EMBL" id="UHFA01000002">
    <property type="protein sequence ID" value="SUN35669.1"/>
    <property type="molecule type" value="Genomic_DNA"/>
</dbReference>
<keyword evidence="3" id="KW-1185">Reference proteome</keyword>
<dbReference type="GO" id="GO:0003676">
    <property type="term" value="F:nucleic acid binding"/>
    <property type="evidence" value="ECO:0007669"/>
    <property type="project" value="InterPro"/>
</dbReference>
<dbReference type="GO" id="GO:0045004">
    <property type="term" value="P:DNA replication proofreading"/>
    <property type="evidence" value="ECO:0007669"/>
    <property type="project" value="TreeGrafter"/>
</dbReference>
<dbReference type="AlphaFoldDB" id="A0A380JCZ7"/>
<gene>
    <name evidence="2" type="primary">dnaQ</name>
    <name evidence="2" type="ORF">NCTC11391_00706</name>
</gene>
<evidence type="ECO:0000313" key="3">
    <source>
        <dbReference type="Proteomes" id="UP000254082"/>
    </source>
</evidence>
<dbReference type="Gene3D" id="3.30.420.10">
    <property type="entry name" value="Ribonuclease H-like superfamily/Ribonuclease H"/>
    <property type="match status" value="1"/>
</dbReference>
<dbReference type="InterPro" id="IPR036397">
    <property type="entry name" value="RNaseH_sf"/>
</dbReference>
<dbReference type="EC" id="2.7.7.7" evidence="2"/>
<sequence length="196" mass="21864">MEKLENYIAFDLEFNTVAGVSHIIQVSAVKFAGHEEVAHFDSYAYSSVPLQSFINGLTGITADKIAKAPKLEQVLADFRTFIGETPLIGYNALKSDLPLLAENGLDLSEHYRVDVFEQAFERRSLDLNGIANLQLHTVAEFLGISGRSHDSLEDARMTALVYEKFLELDENKSYLDQKEEVVSDNPFAALGDLFED</sequence>
<organism evidence="2 3">
    <name type="scientific">Streptococcus downei MFe28</name>
    <dbReference type="NCBI Taxonomy" id="764290"/>
    <lineage>
        <taxon>Bacteria</taxon>
        <taxon>Bacillati</taxon>
        <taxon>Bacillota</taxon>
        <taxon>Bacilli</taxon>
        <taxon>Lactobacillales</taxon>
        <taxon>Streptococcaceae</taxon>
        <taxon>Streptococcus</taxon>
    </lineage>
</organism>
<dbReference type="GO" id="GO:0005829">
    <property type="term" value="C:cytosol"/>
    <property type="evidence" value="ECO:0007669"/>
    <property type="project" value="TreeGrafter"/>
</dbReference>
<dbReference type="SUPFAM" id="SSF53098">
    <property type="entry name" value="Ribonuclease H-like"/>
    <property type="match status" value="1"/>
</dbReference>
<dbReference type="Pfam" id="PF00929">
    <property type="entry name" value="RNase_T"/>
    <property type="match status" value="1"/>
</dbReference>
<dbReference type="InterPro" id="IPR013520">
    <property type="entry name" value="Ribonucl_H"/>
</dbReference>
<dbReference type="PANTHER" id="PTHR30231">
    <property type="entry name" value="DNA POLYMERASE III SUBUNIT EPSILON"/>
    <property type="match status" value="1"/>
</dbReference>
<dbReference type="NCBIfam" id="NF005570">
    <property type="entry name" value="PRK07247.1"/>
    <property type="match status" value="1"/>
</dbReference>
<dbReference type="CDD" id="cd06127">
    <property type="entry name" value="DEDDh"/>
    <property type="match status" value="1"/>
</dbReference>
<protein>
    <submittedName>
        <fullName evidence="2">DNA polymerase III subunit epsilon</fullName>
        <ecNumber evidence="2">2.7.7.7</ecNumber>
    </submittedName>
</protein>
<evidence type="ECO:0000259" key="1">
    <source>
        <dbReference type="SMART" id="SM00479"/>
    </source>
</evidence>
<dbReference type="GO" id="GO:0003887">
    <property type="term" value="F:DNA-directed DNA polymerase activity"/>
    <property type="evidence" value="ECO:0007669"/>
    <property type="project" value="UniProtKB-EC"/>
</dbReference>
<evidence type="ECO:0000313" key="2">
    <source>
        <dbReference type="EMBL" id="SUN35669.1"/>
    </source>
</evidence>
<dbReference type="OrthoDB" id="9804290at2"/>
<dbReference type="SMART" id="SM00479">
    <property type="entry name" value="EXOIII"/>
    <property type="match status" value="1"/>
</dbReference>
<accession>A0A380JCZ7</accession>
<dbReference type="Proteomes" id="UP000254082">
    <property type="component" value="Unassembled WGS sequence"/>
</dbReference>
<dbReference type="PANTHER" id="PTHR30231:SF41">
    <property type="entry name" value="DNA POLYMERASE III SUBUNIT EPSILON"/>
    <property type="match status" value="1"/>
</dbReference>
<keyword evidence="2" id="KW-0808">Transferase</keyword>
<proteinExistence type="predicted"/>